<dbReference type="EMBL" id="AVOT02015538">
    <property type="protein sequence ID" value="MBW0499924.1"/>
    <property type="molecule type" value="Genomic_DNA"/>
</dbReference>
<protein>
    <submittedName>
        <fullName evidence="2">Uncharacterized protein</fullName>
    </submittedName>
</protein>
<dbReference type="Proteomes" id="UP000765509">
    <property type="component" value="Unassembled WGS sequence"/>
</dbReference>
<gene>
    <name evidence="2" type="ORF">O181_039639</name>
</gene>
<evidence type="ECO:0000256" key="1">
    <source>
        <dbReference type="SAM" id="MobiDB-lite"/>
    </source>
</evidence>
<feature type="compositionally biased region" description="Polar residues" evidence="1">
    <location>
        <begin position="180"/>
        <end position="190"/>
    </location>
</feature>
<dbReference type="PANTHER" id="PTHR46579">
    <property type="entry name" value="F5/8 TYPE C DOMAIN-CONTAINING PROTEIN-RELATED"/>
    <property type="match status" value="1"/>
</dbReference>
<keyword evidence="3" id="KW-1185">Reference proteome</keyword>
<feature type="region of interest" description="Disordered" evidence="1">
    <location>
        <begin position="162"/>
        <end position="190"/>
    </location>
</feature>
<evidence type="ECO:0000313" key="3">
    <source>
        <dbReference type="Proteomes" id="UP000765509"/>
    </source>
</evidence>
<accession>A0A9Q3DAP8</accession>
<proteinExistence type="predicted"/>
<comment type="caution">
    <text evidence="2">The sequence shown here is derived from an EMBL/GenBank/DDBJ whole genome shotgun (WGS) entry which is preliminary data.</text>
</comment>
<organism evidence="2 3">
    <name type="scientific">Austropuccinia psidii MF-1</name>
    <dbReference type="NCBI Taxonomy" id="1389203"/>
    <lineage>
        <taxon>Eukaryota</taxon>
        <taxon>Fungi</taxon>
        <taxon>Dikarya</taxon>
        <taxon>Basidiomycota</taxon>
        <taxon>Pucciniomycotina</taxon>
        <taxon>Pucciniomycetes</taxon>
        <taxon>Pucciniales</taxon>
        <taxon>Sphaerophragmiaceae</taxon>
        <taxon>Austropuccinia</taxon>
    </lineage>
</organism>
<evidence type="ECO:0000313" key="2">
    <source>
        <dbReference type="EMBL" id="MBW0499924.1"/>
    </source>
</evidence>
<dbReference type="PANTHER" id="PTHR46579:SF1">
    <property type="entry name" value="F5_8 TYPE C DOMAIN-CONTAINING PROTEIN"/>
    <property type="match status" value="1"/>
</dbReference>
<reference evidence="2" key="1">
    <citation type="submission" date="2021-03" db="EMBL/GenBank/DDBJ databases">
        <title>Draft genome sequence of rust myrtle Austropuccinia psidii MF-1, a brazilian biotype.</title>
        <authorList>
            <person name="Quecine M.C."/>
            <person name="Pachon D.M.R."/>
            <person name="Bonatelli M.L."/>
            <person name="Correr F.H."/>
            <person name="Franceschini L.M."/>
            <person name="Leite T.F."/>
            <person name="Margarido G.R.A."/>
            <person name="Almeida C.A."/>
            <person name="Ferrarezi J.A."/>
            <person name="Labate C.A."/>
        </authorList>
    </citation>
    <scope>NUCLEOTIDE SEQUENCE</scope>
    <source>
        <strain evidence="2">MF-1</strain>
    </source>
</reference>
<sequence>MVTINNILHIFFDEMIHLDSGIIIQTHCYPKDRKVVVCLGCLIGDLVANNKVAGFPSHSATRFCSCFKCPKAEIQQLQLGRLRQKQIVKDCSHGFKELRNETERMRMVKKTGVWWSELNHLHFWDPVHVIPIGLMHNWFEGILQHHFQNRWKWDFEKVQPLGNKSQKNNSDDEFEMQDGDTLSQSGPSWEQTHNMTPALSHVRVPFGVTRIPQWLGQAKEGKSKATKWKSLFSIYLPLAEINIFLGDIEKLSEDPTEAVKTCLLVGNLAALVEFTHILKQKSITVANCLHFGEEYCNYCESFKRLFPGCTINPNHHFVLHIKMQLKQWGPLNGVAEFSGERLNGILQ</sequence>
<dbReference type="AlphaFoldDB" id="A0A9Q3DAP8"/>
<name>A0A9Q3DAP8_9BASI</name>
<dbReference type="OrthoDB" id="2289822at2759"/>